<gene>
    <name evidence="2" type="ORF">GALL_170890</name>
</gene>
<keyword evidence="1" id="KW-1133">Transmembrane helix</keyword>
<keyword evidence="1" id="KW-0812">Transmembrane</keyword>
<sequence length="154" mass="17419">MPRQPIPPETVAYEALRRAHMMGRVVIFTDAHILNRPGSPVYSPLDVFVPTLVLMASSLTLLFAFGLVQWLVALVLIVLWQAYGARYFVEWRLHRRTVTAVVRNLYNMKLLWQMGGIAVALKEWPEKNCVAPFGDWQAFAGDFLIDPEPPPDGA</sequence>
<protein>
    <submittedName>
        <fullName evidence="2">Uncharacterized protein</fullName>
    </submittedName>
</protein>
<evidence type="ECO:0000256" key="1">
    <source>
        <dbReference type="SAM" id="Phobius"/>
    </source>
</evidence>
<feature type="transmembrane region" description="Helical" evidence="1">
    <location>
        <begin position="47"/>
        <end position="80"/>
    </location>
</feature>
<name>A0A1J5S9L3_9ZZZZ</name>
<reference evidence="2" key="1">
    <citation type="submission" date="2016-10" db="EMBL/GenBank/DDBJ databases">
        <title>Sequence of Gallionella enrichment culture.</title>
        <authorList>
            <person name="Poehlein A."/>
            <person name="Muehling M."/>
            <person name="Daniel R."/>
        </authorList>
    </citation>
    <scope>NUCLEOTIDE SEQUENCE</scope>
</reference>
<dbReference type="EMBL" id="MLJW01000091">
    <property type="protein sequence ID" value="OIR00752.1"/>
    <property type="molecule type" value="Genomic_DNA"/>
</dbReference>
<evidence type="ECO:0000313" key="2">
    <source>
        <dbReference type="EMBL" id="OIR00752.1"/>
    </source>
</evidence>
<comment type="caution">
    <text evidence="2">The sequence shown here is derived from an EMBL/GenBank/DDBJ whole genome shotgun (WGS) entry which is preliminary data.</text>
</comment>
<keyword evidence="1" id="KW-0472">Membrane</keyword>
<organism evidence="2">
    <name type="scientific">mine drainage metagenome</name>
    <dbReference type="NCBI Taxonomy" id="410659"/>
    <lineage>
        <taxon>unclassified sequences</taxon>
        <taxon>metagenomes</taxon>
        <taxon>ecological metagenomes</taxon>
    </lineage>
</organism>
<dbReference type="AlphaFoldDB" id="A0A1J5S9L3"/>
<proteinExistence type="predicted"/>
<accession>A0A1J5S9L3</accession>